<evidence type="ECO:0000313" key="4">
    <source>
        <dbReference type="Proteomes" id="UP001549920"/>
    </source>
</evidence>
<keyword evidence="1" id="KW-0175">Coiled coil</keyword>
<organism evidence="3 4">
    <name type="scientific">Loxostege sticticalis</name>
    <name type="common">Beet webworm moth</name>
    <dbReference type="NCBI Taxonomy" id="481309"/>
    <lineage>
        <taxon>Eukaryota</taxon>
        <taxon>Metazoa</taxon>
        <taxon>Ecdysozoa</taxon>
        <taxon>Arthropoda</taxon>
        <taxon>Hexapoda</taxon>
        <taxon>Insecta</taxon>
        <taxon>Pterygota</taxon>
        <taxon>Neoptera</taxon>
        <taxon>Endopterygota</taxon>
        <taxon>Lepidoptera</taxon>
        <taxon>Glossata</taxon>
        <taxon>Ditrysia</taxon>
        <taxon>Pyraloidea</taxon>
        <taxon>Crambidae</taxon>
        <taxon>Pyraustinae</taxon>
        <taxon>Loxostege</taxon>
    </lineage>
</organism>
<proteinExistence type="predicted"/>
<dbReference type="EMBL" id="JBEUOH010000027">
    <property type="protein sequence ID" value="KAL0859692.1"/>
    <property type="molecule type" value="Genomic_DNA"/>
</dbReference>
<dbReference type="InterPro" id="IPR057251">
    <property type="entry name" value="FP_C"/>
</dbReference>
<sequence>MDKHNCVGCCGTLHGKEFMCCHDCKQKYDLQCASISPKRFKSFNQDKKRNWKCPECTCKQPKTDNRNTPVRLIPQLEKDVSIEELEVESAPSPGCSNVTIRKKSESNVPDTNYITMDGLRLLWTSEFKDEIKAMIDLSTRGVLQQLKAIDSRCSAFQESMTFVSKQYEDLKKEMSDLKKLFGNTTTELKGIKAENENLKKDLTACAARVKFLEEEYSKQQQWVRLQNLEIIGIPEQKDEIPTDIVKKLSEHLGATVEPSDIEFAHRVQPRRAISATKARPIVVRLRQRNVKDSLLAAARKYRGLTARDLGIGGEAHKIFINEHLTKENKMLLSSCKQKSKEIGYKYVWTKNCRIFVRKSDTSPPIPIVSMADLVKIA</sequence>
<comment type="caution">
    <text evidence="3">The sequence shown here is derived from an EMBL/GenBank/DDBJ whole genome shotgun (WGS) entry which is preliminary data.</text>
</comment>
<accession>A0ABR3H4K4</accession>
<evidence type="ECO:0000256" key="1">
    <source>
        <dbReference type="SAM" id="Coils"/>
    </source>
</evidence>
<protein>
    <recommendedName>
        <fullName evidence="2">FP protein C-terminal domain-containing protein</fullName>
    </recommendedName>
</protein>
<feature type="coiled-coil region" evidence="1">
    <location>
        <begin position="160"/>
        <end position="215"/>
    </location>
</feature>
<dbReference type="Proteomes" id="UP001549920">
    <property type="component" value="Unassembled WGS sequence"/>
</dbReference>
<dbReference type="Gene3D" id="3.30.70.1820">
    <property type="entry name" value="L1 transposable element, RRM domain"/>
    <property type="match status" value="1"/>
</dbReference>
<feature type="domain" description="FP protein C-terminal" evidence="2">
    <location>
        <begin position="325"/>
        <end position="376"/>
    </location>
</feature>
<dbReference type="InterPro" id="IPR004244">
    <property type="entry name" value="Transposase_22"/>
</dbReference>
<keyword evidence="4" id="KW-1185">Reference proteome</keyword>
<gene>
    <name evidence="3" type="ORF">ABMA27_010807</name>
</gene>
<reference evidence="3 4" key="1">
    <citation type="submission" date="2024-06" db="EMBL/GenBank/DDBJ databases">
        <title>A chromosome-level genome assembly of beet webworm, Loxostege sticticalis.</title>
        <authorList>
            <person name="Zhang Y."/>
        </authorList>
    </citation>
    <scope>NUCLEOTIDE SEQUENCE [LARGE SCALE GENOMIC DNA]</scope>
    <source>
        <strain evidence="3">AQ026</strain>
        <tissue evidence="3">Whole body</tissue>
    </source>
</reference>
<dbReference type="PANTHER" id="PTHR11505">
    <property type="entry name" value="L1 TRANSPOSABLE ELEMENT-RELATED"/>
    <property type="match status" value="1"/>
</dbReference>
<dbReference type="Pfam" id="PF25298">
    <property type="entry name" value="Baculo_FP_2nd"/>
    <property type="match status" value="1"/>
</dbReference>
<name>A0ABR3H4K4_LOXSC</name>
<evidence type="ECO:0000313" key="3">
    <source>
        <dbReference type="EMBL" id="KAL0859692.1"/>
    </source>
</evidence>
<evidence type="ECO:0000259" key="2">
    <source>
        <dbReference type="Pfam" id="PF25298"/>
    </source>
</evidence>